<dbReference type="EMBL" id="BAUW01000033">
    <property type="protein sequence ID" value="GAE45993.1"/>
    <property type="molecule type" value="Genomic_DNA"/>
</dbReference>
<sequence length="54" mass="6364">MNKAFEKYDFPQSSPKKILIPRLIHKDTQPKVAFQLKLDFMEQDSKDNIKEKGV</sequence>
<keyword evidence="2" id="KW-1185">Reference proteome</keyword>
<evidence type="ECO:0000313" key="2">
    <source>
        <dbReference type="Proteomes" id="UP000018949"/>
    </source>
</evidence>
<comment type="caution">
    <text evidence="1">The sequence shown here is derived from an EMBL/GenBank/DDBJ whole genome shotgun (WGS) entry which is preliminary data.</text>
</comment>
<dbReference type="AlphaFoldDB" id="W4RQ46"/>
<dbReference type="Proteomes" id="UP000018949">
    <property type="component" value="Unassembled WGS sequence"/>
</dbReference>
<reference evidence="1 2" key="1">
    <citation type="submission" date="2013-12" db="EMBL/GenBank/DDBJ databases">
        <title>NBRP : Genome information of microbial organism related human and environment.</title>
        <authorList>
            <person name="Hattori M."/>
            <person name="Oshima K."/>
            <person name="Inaba H."/>
            <person name="Suda W."/>
            <person name="Sakamoto M."/>
            <person name="Iino T."/>
            <person name="Kitahara M."/>
            <person name="Oshida Y."/>
            <person name="Iida T."/>
            <person name="Kudo T."/>
            <person name="Itoh T."/>
            <person name="Ahmed I."/>
            <person name="Ohkuma M."/>
        </authorList>
    </citation>
    <scope>NUCLEOTIDE SEQUENCE [LARGE SCALE GENOMIC DNA]</scope>
    <source>
        <strain evidence="1 2">JCM 21738</strain>
    </source>
</reference>
<protein>
    <submittedName>
        <fullName evidence="1">Uncharacterized protein</fullName>
    </submittedName>
</protein>
<proteinExistence type="predicted"/>
<evidence type="ECO:0000313" key="1">
    <source>
        <dbReference type="EMBL" id="GAE45993.1"/>
    </source>
</evidence>
<accession>W4RQ46</accession>
<organism evidence="1 2">
    <name type="scientific">Mesobacillus boroniphilus JCM 21738</name>
    <dbReference type="NCBI Taxonomy" id="1294265"/>
    <lineage>
        <taxon>Bacteria</taxon>
        <taxon>Bacillati</taxon>
        <taxon>Bacillota</taxon>
        <taxon>Bacilli</taxon>
        <taxon>Bacillales</taxon>
        <taxon>Bacillaceae</taxon>
        <taxon>Mesobacillus</taxon>
    </lineage>
</organism>
<name>W4RQ46_9BACI</name>
<gene>
    <name evidence="1" type="ORF">JCM21738_2849</name>
</gene>
<dbReference type="RefSeq" id="WP_023613420.1">
    <property type="nucleotide sequence ID" value="NZ_BAUW01000033.1"/>
</dbReference>